<evidence type="ECO:0000259" key="3">
    <source>
        <dbReference type="Pfam" id="PF00294"/>
    </source>
</evidence>
<dbReference type="InterPro" id="IPR011611">
    <property type="entry name" value="PfkB_dom"/>
</dbReference>
<gene>
    <name evidence="4" type="ordered locus">Acid_4601</name>
</gene>
<evidence type="ECO:0000256" key="1">
    <source>
        <dbReference type="ARBA" id="ARBA00022679"/>
    </source>
</evidence>
<dbReference type="HOGENOM" id="CLU_065902_2_1_0"/>
<keyword evidence="2" id="KW-0418">Kinase</keyword>
<keyword evidence="1" id="KW-0808">Transferase</keyword>
<dbReference type="InParanoid" id="Q01XQ5"/>
<dbReference type="PANTHER" id="PTHR10584">
    <property type="entry name" value="SUGAR KINASE"/>
    <property type="match status" value="1"/>
</dbReference>
<protein>
    <submittedName>
        <fullName evidence="4">PfkB domain protein</fullName>
    </submittedName>
</protein>
<dbReference type="EMBL" id="CP000473">
    <property type="protein sequence ID" value="ABJ85560.1"/>
    <property type="molecule type" value="Genomic_DNA"/>
</dbReference>
<evidence type="ECO:0000313" key="4">
    <source>
        <dbReference type="EMBL" id="ABJ85560.1"/>
    </source>
</evidence>
<evidence type="ECO:0000256" key="2">
    <source>
        <dbReference type="ARBA" id="ARBA00022777"/>
    </source>
</evidence>
<dbReference type="OrthoDB" id="9813569at2"/>
<dbReference type="Gene3D" id="3.40.1190.20">
    <property type="match status" value="1"/>
</dbReference>
<dbReference type="STRING" id="234267.Acid_4601"/>
<dbReference type="AlphaFoldDB" id="Q01XQ5"/>
<dbReference type="PANTHER" id="PTHR10584:SF166">
    <property type="entry name" value="RIBOKINASE"/>
    <property type="match status" value="1"/>
</dbReference>
<accession>Q01XQ5</accession>
<reference evidence="4" key="1">
    <citation type="submission" date="2006-10" db="EMBL/GenBank/DDBJ databases">
        <title>Complete sequence of Solibacter usitatus Ellin6076.</title>
        <authorList>
            <consortium name="US DOE Joint Genome Institute"/>
            <person name="Copeland A."/>
            <person name="Lucas S."/>
            <person name="Lapidus A."/>
            <person name="Barry K."/>
            <person name="Detter J.C."/>
            <person name="Glavina del Rio T."/>
            <person name="Hammon N."/>
            <person name="Israni S."/>
            <person name="Dalin E."/>
            <person name="Tice H."/>
            <person name="Pitluck S."/>
            <person name="Thompson L.S."/>
            <person name="Brettin T."/>
            <person name="Bruce D."/>
            <person name="Han C."/>
            <person name="Tapia R."/>
            <person name="Gilna P."/>
            <person name="Schmutz J."/>
            <person name="Larimer F."/>
            <person name="Land M."/>
            <person name="Hauser L."/>
            <person name="Kyrpides N."/>
            <person name="Mikhailova N."/>
            <person name="Janssen P.H."/>
            <person name="Kuske C.R."/>
            <person name="Richardson P."/>
        </authorList>
    </citation>
    <scope>NUCLEOTIDE SEQUENCE</scope>
    <source>
        <strain evidence="4">Ellin6076</strain>
    </source>
</reference>
<feature type="domain" description="Carbohydrate kinase PfkB" evidence="3">
    <location>
        <begin position="26"/>
        <end position="281"/>
    </location>
</feature>
<dbReference type="SUPFAM" id="SSF53613">
    <property type="entry name" value="Ribokinase-like"/>
    <property type="match status" value="1"/>
</dbReference>
<dbReference type="Pfam" id="PF00294">
    <property type="entry name" value="PfkB"/>
    <property type="match status" value="1"/>
</dbReference>
<dbReference type="PROSITE" id="PS00584">
    <property type="entry name" value="PFKB_KINASES_2"/>
    <property type="match status" value="1"/>
</dbReference>
<dbReference type="eggNOG" id="COG0524">
    <property type="taxonomic scope" value="Bacteria"/>
</dbReference>
<dbReference type="KEGG" id="sus:Acid_4601"/>
<sequence length="305" mass="34158">MSLIVVGSVAYDGVETPHGKVDRMLGGACTYISLAASYFTDVKIVGVVGEDFAQEDIDFLASRKIDLTGLERVPGKTFFWAGKYSPDMNDRETLRTDLNVFADFNPKLPESYRSAPYLFLGNIQPDLQRSVRAQMNGVKLTGGDTMNYWINDFRPALLETLKQWDFLLINDSEARLLSGEQNLRKAAEKIMQLGPHTLVIKRGEYGAILFRRDCHFMVPGYLLEKVFDPTGAGDCFAAGFIGYLAGQGVSAKDGDLDMAELRRAVIYGSVMGSFCCEQFGVDRFRTLTRDEIEERYQEFKTCTAF</sequence>
<dbReference type="InterPro" id="IPR002173">
    <property type="entry name" value="Carboh/pur_kinase_PfkB_CS"/>
</dbReference>
<dbReference type="InterPro" id="IPR029056">
    <property type="entry name" value="Ribokinase-like"/>
</dbReference>
<dbReference type="GO" id="GO:0016301">
    <property type="term" value="F:kinase activity"/>
    <property type="evidence" value="ECO:0007669"/>
    <property type="project" value="UniProtKB-KW"/>
</dbReference>
<dbReference type="GO" id="GO:0005829">
    <property type="term" value="C:cytosol"/>
    <property type="evidence" value="ECO:0007669"/>
    <property type="project" value="TreeGrafter"/>
</dbReference>
<name>Q01XQ5_SOLUE</name>
<proteinExistence type="predicted"/>
<organism evidence="4">
    <name type="scientific">Solibacter usitatus (strain Ellin6076)</name>
    <dbReference type="NCBI Taxonomy" id="234267"/>
    <lineage>
        <taxon>Bacteria</taxon>
        <taxon>Pseudomonadati</taxon>
        <taxon>Acidobacteriota</taxon>
        <taxon>Terriglobia</taxon>
        <taxon>Bryobacterales</taxon>
        <taxon>Solibacteraceae</taxon>
        <taxon>Candidatus Solibacter</taxon>
    </lineage>
</organism>